<organism evidence="1 2">
    <name type="scientific">Mytilus galloprovincialis</name>
    <name type="common">Mediterranean mussel</name>
    <dbReference type="NCBI Taxonomy" id="29158"/>
    <lineage>
        <taxon>Eukaryota</taxon>
        <taxon>Metazoa</taxon>
        <taxon>Spiralia</taxon>
        <taxon>Lophotrochozoa</taxon>
        <taxon>Mollusca</taxon>
        <taxon>Bivalvia</taxon>
        <taxon>Autobranchia</taxon>
        <taxon>Pteriomorphia</taxon>
        <taxon>Mytilida</taxon>
        <taxon>Mytiloidea</taxon>
        <taxon>Mytilidae</taxon>
        <taxon>Mytilinae</taxon>
        <taxon>Mytilus</taxon>
    </lineage>
</organism>
<accession>A0A8B6H2Z6</accession>
<dbReference type="EMBL" id="UYJE01009413">
    <property type="protein sequence ID" value="VDI73336.1"/>
    <property type="molecule type" value="Genomic_DNA"/>
</dbReference>
<dbReference type="OrthoDB" id="6055220at2759"/>
<keyword evidence="2" id="KW-1185">Reference proteome</keyword>
<reference evidence="1" key="1">
    <citation type="submission" date="2018-11" db="EMBL/GenBank/DDBJ databases">
        <authorList>
            <person name="Alioto T."/>
            <person name="Alioto T."/>
        </authorList>
    </citation>
    <scope>NUCLEOTIDE SEQUENCE</scope>
</reference>
<sequence length="435" mass="50184">MASLLKGSTSRLLSYIKLNWIKKSTYRKYSFLTSRGYIEEALEQAKSFDIDFVPYRIRGYVLGNKFSNANVDMVQYLEDVDGCVRDPSSVTKMELENGNVFTSSLKFSALYHKAFESLERKYKNEENKLEFINDEILQFAIQSFVSVFLVQKEHHERCLRSVLETNEERKITVLLANHLFSRLVATTPGNTYFITNDHFKKFELCPCADQCGDKIWYGNSGIGSELLWYGKPDIMVFPLGGSCSIVLPKEKKKEMYIDEEKQLIEVKKESNLLRGHTNVSQFVSQTVTFSFYQKGFQLRKPKSFPQIVTMIPTIAISDKCFDVYMYDTENDILLRNDGDPIPLWNNLDNPCDATLNMGAVLQLWMLINHLSVQPNLSPLELEKFSLTCGFASSLTHERLSRIEKEVTMRTKFLDHEIKEIKAPKSSFKRKLINSN</sequence>
<proteinExistence type="predicted"/>
<name>A0A8B6H2Z6_MYTGA</name>
<comment type="caution">
    <text evidence="1">The sequence shown here is derived from an EMBL/GenBank/DDBJ whole genome shotgun (WGS) entry which is preliminary data.</text>
</comment>
<evidence type="ECO:0000313" key="1">
    <source>
        <dbReference type="EMBL" id="VDI73336.1"/>
    </source>
</evidence>
<dbReference type="AlphaFoldDB" id="A0A8B6H2Z6"/>
<dbReference type="Proteomes" id="UP000596742">
    <property type="component" value="Unassembled WGS sequence"/>
</dbReference>
<evidence type="ECO:0000313" key="2">
    <source>
        <dbReference type="Proteomes" id="UP000596742"/>
    </source>
</evidence>
<gene>
    <name evidence="1" type="ORF">MGAL_10B028475</name>
</gene>
<protein>
    <submittedName>
        <fullName evidence="1">Uncharacterized protein</fullName>
    </submittedName>
</protein>